<protein>
    <recommendedName>
        <fullName evidence="3">Glycosyltransferase</fullName>
    </recommendedName>
</protein>
<evidence type="ECO:0000313" key="1">
    <source>
        <dbReference type="EMBL" id="MBB3967329.1"/>
    </source>
</evidence>
<dbReference type="EMBL" id="JACIDW010000045">
    <property type="protein sequence ID" value="MBB3967329.1"/>
    <property type="molecule type" value="Genomic_DNA"/>
</dbReference>
<sequence>MTAYPFGAFVISYLPNNIVHRKARRDDLAKVLDWWMSKTAVPISVIASNWRDTDRKLLELSIDLKAITIIEQPAQSVVLNRVAAFEAFYQSDFDWGIMLDDDAVLYDGPQHNRGPRLFAEMIANGLSAYSGVDVFFPISPQKVGFSPIYAKDPALYAAHHVFERNIDLKGSLFVIRNLRKEGRPEVMPDPGFTLVGEDRQIALEAVSLGYAVMQCQNIVLNELAGTSHFGPAGGRAALMKAGYTALAHTYASHGLTMSADGHRQDLKAFWAACWGIKPKRIVV</sequence>
<evidence type="ECO:0000313" key="2">
    <source>
        <dbReference type="Proteomes" id="UP000582090"/>
    </source>
</evidence>
<gene>
    <name evidence="1" type="ORF">GGQ67_005029</name>
</gene>
<name>A0A7W6GDW4_9HYPH</name>
<dbReference type="RefSeq" id="WP_183902740.1">
    <property type="nucleotide sequence ID" value="NZ_JACIDW010000045.1"/>
</dbReference>
<organism evidence="1 2">
    <name type="scientific">Rhizobium metallidurans</name>
    <dbReference type="NCBI Taxonomy" id="1265931"/>
    <lineage>
        <taxon>Bacteria</taxon>
        <taxon>Pseudomonadati</taxon>
        <taxon>Pseudomonadota</taxon>
        <taxon>Alphaproteobacteria</taxon>
        <taxon>Hyphomicrobiales</taxon>
        <taxon>Rhizobiaceae</taxon>
        <taxon>Rhizobium/Agrobacterium group</taxon>
        <taxon>Rhizobium</taxon>
    </lineage>
</organism>
<proteinExistence type="predicted"/>
<comment type="caution">
    <text evidence="1">The sequence shown here is derived from an EMBL/GenBank/DDBJ whole genome shotgun (WGS) entry which is preliminary data.</text>
</comment>
<dbReference type="AlphaFoldDB" id="A0A7W6GDW4"/>
<reference evidence="1 2" key="1">
    <citation type="submission" date="2020-08" db="EMBL/GenBank/DDBJ databases">
        <title>Genomic Encyclopedia of Type Strains, Phase IV (KMG-IV): sequencing the most valuable type-strain genomes for metagenomic binning, comparative biology and taxonomic classification.</title>
        <authorList>
            <person name="Goeker M."/>
        </authorList>
    </citation>
    <scope>NUCLEOTIDE SEQUENCE [LARGE SCALE GENOMIC DNA]</scope>
    <source>
        <strain evidence="1 2">DSM 26575</strain>
    </source>
</reference>
<keyword evidence="2" id="KW-1185">Reference proteome</keyword>
<evidence type="ECO:0008006" key="3">
    <source>
        <dbReference type="Google" id="ProtNLM"/>
    </source>
</evidence>
<accession>A0A7W6GDW4</accession>
<dbReference type="Proteomes" id="UP000582090">
    <property type="component" value="Unassembled WGS sequence"/>
</dbReference>